<evidence type="ECO:0000256" key="6">
    <source>
        <dbReference type="ARBA" id="ARBA00023136"/>
    </source>
</evidence>
<evidence type="ECO:0000313" key="9">
    <source>
        <dbReference type="Proteomes" id="UP000676409"/>
    </source>
</evidence>
<organism evidence="8 9">
    <name type="scientific">Phenylobacterium montanum</name>
    <dbReference type="NCBI Taxonomy" id="2823693"/>
    <lineage>
        <taxon>Bacteria</taxon>
        <taxon>Pseudomonadati</taxon>
        <taxon>Pseudomonadota</taxon>
        <taxon>Alphaproteobacteria</taxon>
        <taxon>Caulobacterales</taxon>
        <taxon>Caulobacteraceae</taxon>
        <taxon>Phenylobacterium</taxon>
    </lineage>
</organism>
<dbReference type="KEGG" id="caul:KCG34_17900"/>
<feature type="transmembrane region" description="Helical" evidence="7">
    <location>
        <begin position="185"/>
        <end position="206"/>
    </location>
</feature>
<dbReference type="Gene3D" id="1.20.1740.10">
    <property type="entry name" value="Amino acid/polyamine transporter I"/>
    <property type="match status" value="1"/>
</dbReference>
<sequence>MSSKPLRFWDLVLYAVPMTLSLRWLSVAAAAGPASLPMWIAAVLSFMAPLVIATAEMAGRFEGEGGIYTWTREAFGPFAGFVCGWLYWTCNIPFFSGLLVFIVNVLAIAAGPKAVAMMQNPALFLACSLLLSIAVAAMHLMGLEMGKWISNFGAAAAVGVLLILIAAGAILALKPAGPATDFVHASYAPPLTADGAILWGTMVFAFGGPEALAFLRNDVEGGIRQILRALAMIGGLLTVSYIAGTSAILSILTPAQATRLSGVPEAVSQALGRLGLGRLAPFCLVLIAVALLGGYSSWFGVAARLPFAAGVDNFLPAAFGRRHPKTGAPIAAILTQSIAVIVLVVFSEISQAGASLKLAYDFLVDMTVISYTLPFVFLFAVYLKVQSRPAPAGAWTAPGGVAGGRAIGWTGLVVAVSAILCTLVPPADAADKAAVVWRLLIASGVLILGGVLIYVWGARRALALQGAEG</sequence>
<keyword evidence="2" id="KW-0813">Transport</keyword>
<feature type="transmembrane region" description="Helical" evidence="7">
    <location>
        <begin position="435"/>
        <end position="456"/>
    </location>
</feature>
<feature type="transmembrane region" description="Helical" evidence="7">
    <location>
        <begin position="226"/>
        <end position="252"/>
    </location>
</feature>
<keyword evidence="9" id="KW-1185">Reference proteome</keyword>
<dbReference type="GO" id="GO:0005886">
    <property type="term" value="C:plasma membrane"/>
    <property type="evidence" value="ECO:0007669"/>
    <property type="project" value="UniProtKB-SubCell"/>
</dbReference>
<evidence type="ECO:0000313" key="8">
    <source>
        <dbReference type="EMBL" id="QUD86930.1"/>
    </source>
</evidence>
<dbReference type="GO" id="GO:0022857">
    <property type="term" value="F:transmembrane transporter activity"/>
    <property type="evidence" value="ECO:0007669"/>
    <property type="project" value="InterPro"/>
</dbReference>
<dbReference type="PANTHER" id="PTHR42770:SF15">
    <property type="entry name" value="GLUTAMATE_GAMMA-AMINOBUTYRATE ANTIPORTER-RELATED"/>
    <property type="match status" value="1"/>
</dbReference>
<keyword evidence="4 7" id="KW-0812">Transmembrane</keyword>
<evidence type="ECO:0000256" key="4">
    <source>
        <dbReference type="ARBA" id="ARBA00022692"/>
    </source>
</evidence>
<name>A0A975FWX8_9CAUL</name>
<dbReference type="EMBL" id="CP073078">
    <property type="protein sequence ID" value="QUD86930.1"/>
    <property type="molecule type" value="Genomic_DNA"/>
</dbReference>
<dbReference type="Proteomes" id="UP000676409">
    <property type="component" value="Chromosome"/>
</dbReference>
<feature type="transmembrane region" description="Helical" evidence="7">
    <location>
        <begin position="148"/>
        <end position="173"/>
    </location>
</feature>
<feature type="transmembrane region" description="Helical" evidence="7">
    <location>
        <begin position="123"/>
        <end position="142"/>
    </location>
</feature>
<feature type="transmembrane region" description="Helical" evidence="7">
    <location>
        <begin position="279"/>
        <end position="307"/>
    </location>
</feature>
<reference evidence="8" key="1">
    <citation type="submission" date="2021-04" db="EMBL/GenBank/DDBJ databases">
        <title>The complete genome sequence of Caulobacter sp. S6.</title>
        <authorList>
            <person name="Tang Y."/>
            <person name="Ouyang W."/>
            <person name="Liu Q."/>
            <person name="Huang B."/>
            <person name="Guo Z."/>
            <person name="Lei P."/>
        </authorList>
    </citation>
    <scope>NUCLEOTIDE SEQUENCE</scope>
    <source>
        <strain evidence="8">S6</strain>
    </source>
</reference>
<evidence type="ECO:0000256" key="5">
    <source>
        <dbReference type="ARBA" id="ARBA00022989"/>
    </source>
</evidence>
<comment type="subcellular location">
    <subcellularLocation>
        <location evidence="1">Cell membrane</location>
        <topology evidence="1">Multi-pass membrane protein</topology>
    </subcellularLocation>
</comment>
<keyword evidence="6 7" id="KW-0472">Membrane</keyword>
<feature type="transmembrane region" description="Helical" evidence="7">
    <location>
        <begin position="94"/>
        <end position="111"/>
    </location>
</feature>
<evidence type="ECO:0000256" key="1">
    <source>
        <dbReference type="ARBA" id="ARBA00004651"/>
    </source>
</evidence>
<feature type="transmembrane region" description="Helical" evidence="7">
    <location>
        <begin position="358"/>
        <end position="382"/>
    </location>
</feature>
<keyword evidence="5 7" id="KW-1133">Transmembrane helix</keyword>
<feature type="transmembrane region" description="Helical" evidence="7">
    <location>
        <begin position="12"/>
        <end position="32"/>
    </location>
</feature>
<evidence type="ECO:0000256" key="3">
    <source>
        <dbReference type="ARBA" id="ARBA00022475"/>
    </source>
</evidence>
<proteinExistence type="predicted"/>
<accession>A0A975FWX8</accession>
<evidence type="ECO:0000256" key="7">
    <source>
        <dbReference type="SAM" id="Phobius"/>
    </source>
</evidence>
<feature type="transmembrane region" description="Helical" evidence="7">
    <location>
        <begin position="402"/>
        <end position="423"/>
    </location>
</feature>
<dbReference type="RefSeq" id="WP_211936982.1">
    <property type="nucleotide sequence ID" value="NZ_CP073078.1"/>
</dbReference>
<dbReference type="InterPro" id="IPR002293">
    <property type="entry name" value="AA/rel_permease1"/>
</dbReference>
<dbReference type="Pfam" id="PF13520">
    <property type="entry name" value="AA_permease_2"/>
    <property type="match status" value="1"/>
</dbReference>
<dbReference type="PIRSF" id="PIRSF006060">
    <property type="entry name" value="AA_transporter"/>
    <property type="match status" value="1"/>
</dbReference>
<keyword evidence="3" id="KW-1003">Cell membrane</keyword>
<gene>
    <name evidence="8" type="ORF">KCG34_17900</name>
</gene>
<protein>
    <submittedName>
        <fullName evidence="8">APC family permease</fullName>
    </submittedName>
</protein>
<feature type="transmembrane region" description="Helical" evidence="7">
    <location>
        <begin position="327"/>
        <end position="346"/>
    </location>
</feature>
<dbReference type="InterPro" id="IPR050367">
    <property type="entry name" value="APC_superfamily"/>
</dbReference>
<dbReference type="AlphaFoldDB" id="A0A975FWX8"/>
<dbReference type="PANTHER" id="PTHR42770">
    <property type="entry name" value="AMINO ACID TRANSPORTER-RELATED"/>
    <property type="match status" value="1"/>
</dbReference>
<evidence type="ECO:0000256" key="2">
    <source>
        <dbReference type="ARBA" id="ARBA00022448"/>
    </source>
</evidence>